<evidence type="ECO:0000313" key="4">
    <source>
        <dbReference type="EMBL" id="SCY34292.1"/>
    </source>
</evidence>
<dbReference type="AlphaFoldDB" id="A0A098GH12"/>
<evidence type="ECO:0000313" key="6">
    <source>
        <dbReference type="Proteomes" id="UP000182998"/>
    </source>
</evidence>
<accession>A0A098GH12</accession>
<feature type="transmembrane region" description="Helical" evidence="2">
    <location>
        <begin position="63"/>
        <end position="90"/>
    </location>
</feature>
<feature type="transmembrane region" description="Helical" evidence="2">
    <location>
        <begin position="209"/>
        <end position="231"/>
    </location>
</feature>
<reference evidence="4 6" key="3">
    <citation type="submission" date="2016-10" db="EMBL/GenBank/DDBJ databases">
        <authorList>
            <person name="Varghese N."/>
            <person name="Submissions S."/>
        </authorList>
    </citation>
    <scope>NUCLEOTIDE SEQUENCE [LARGE SCALE GENOMIC DNA]</scope>
    <source>
        <strain evidence="4 6">ATCC 33218</strain>
    </source>
</reference>
<gene>
    <name evidence="3" type="ORF">LMI_1980</name>
    <name evidence="4" type="ORF">SAMN02982997_01477</name>
</gene>
<protein>
    <submittedName>
        <fullName evidence="3">Uncharacterized protein</fullName>
    </submittedName>
</protein>
<dbReference type="HOGENOM" id="CLU_1244035_0_0_6"/>
<organism evidence="3 5">
    <name type="scientific">Legionella micdadei</name>
    <name type="common">Tatlockia micdadei</name>
    <dbReference type="NCBI Taxonomy" id="451"/>
    <lineage>
        <taxon>Bacteria</taxon>
        <taxon>Pseudomonadati</taxon>
        <taxon>Pseudomonadota</taxon>
        <taxon>Gammaproteobacteria</taxon>
        <taxon>Legionellales</taxon>
        <taxon>Legionellaceae</taxon>
        <taxon>Legionella</taxon>
    </lineage>
</organism>
<evidence type="ECO:0000256" key="1">
    <source>
        <dbReference type="SAM" id="MobiDB-lite"/>
    </source>
</evidence>
<reference evidence="5" key="2">
    <citation type="submission" date="2014-09" db="EMBL/GenBank/DDBJ databases">
        <authorList>
            <person name="Gomez-Valero L."/>
        </authorList>
    </citation>
    <scope>NUCLEOTIDE SEQUENCE [LARGE SCALE GENOMIC DNA]</scope>
    <source>
        <strain evidence="5">ATCC33218</strain>
    </source>
</reference>
<dbReference type="STRING" id="451.B6N58_06140"/>
<keyword evidence="2" id="KW-1133">Transmembrane helix</keyword>
<feature type="transmembrane region" description="Helical" evidence="2">
    <location>
        <begin position="102"/>
        <end position="123"/>
    </location>
</feature>
<name>A0A098GH12_LEGMI</name>
<dbReference type="EMBL" id="FMVN01000006">
    <property type="protein sequence ID" value="SCY34292.1"/>
    <property type="molecule type" value="Genomic_DNA"/>
</dbReference>
<keyword evidence="2" id="KW-0472">Membrane</keyword>
<dbReference type="PATRIC" id="fig|451.8.peg.1325"/>
<keyword evidence="2" id="KW-0812">Transmembrane</keyword>
<dbReference type="Proteomes" id="UP000182998">
    <property type="component" value="Unassembled WGS sequence"/>
</dbReference>
<evidence type="ECO:0000313" key="3">
    <source>
        <dbReference type="EMBL" id="CEG61267.1"/>
    </source>
</evidence>
<feature type="region of interest" description="Disordered" evidence="1">
    <location>
        <begin position="140"/>
        <end position="159"/>
    </location>
</feature>
<evidence type="ECO:0000313" key="5">
    <source>
        <dbReference type="Proteomes" id="UP000032414"/>
    </source>
</evidence>
<dbReference type="EMBL" id="LN614830">
    <property type="protein sequence ID" value="CEG61267.1"/>
    <property type="molecule type" value="Genomic_DNA"/>
</dbReference>
<dbReference type="RefSeq" id="WP_045099540.1">
    <property type="nucleotide sequence ID" value="NZ_CP020614.1"/>
</dbReference>
<keyword evidence="6" id="KW-1185">Reference proteome</keyword>
<dbReference type="OrthoDB" id="5654176at2"/>
<proteinExistence type="predicted"/>
<dbReference type="Proteomes" id="UP000032414">
    <property type="component" value="Chromosome I"/>
</dbReference>
<dbReference type="KEGG" id="tmc:LMI_1980"/>
<sequence>MTNENETVSTTPDVRNFYSARRISWTAIFTGAIVGIGLSFLLGLLGAAIGLSIVNMTTNRVGLLALSGSIGVLISIIISMLIAGFTAGYLGRLYCPHRNLGTLYGFTTWTIVLMLSAVLTTHMSAYVATYTNPAQTQVMNAPVSSQPPAPPQGTTAPAKINTTQATPSTAGNATNAAASSAMASPLSVQPNSSISGNQIIIVRSSPITLVWGAFLVFGFFFIGALFCCIGAKWGMRCRRDS</sequence>
<reference evidence="3" key="1">
    <citation type="submission" date="2014-09" db="EMBL/GenBank/DDBJ databases">
        <authorList>
            <person name="GOMEZ-VALERO Laura"/>
        </authorList>
    </citation>
    <scope>NUCLEOTIDE SEQUENCE</scope>
    <source>
        <strain evidence="3">ATCC33218</strain>
    </source>
</reference>
<feature type="transmembrane region" description="Helical" evidence="2">
    <location>
        <begin position="25"/>
        <end position="51"/>
    </location>
</feature>
<evidence type="ECO:0000256" key="2">
    <source>
        <dbReference type="SAM" id="Phobius"/>
    </source>
</evidence>